<dbReference type="Proteomes" id="UP000887568">
    <property type="component" value="Unplaced"/>
</dbReference>
<dbReference type="OrthoDB" id="10497577at2759"/>
<dbReference type="RefSeq" id="XP_038053782.1">
    <property type="nucleotide sequence ID" value="XM_038197854.1"/>
</dbReference>
<accession>A0A913ZPZ0</accession>
<protein>
    <submittedName>
        <fullName evidence="2">Uncharacterized protein</fullName>
    </submittedName>
</protein>
<feature type="signal peptide" evidence="1">
    <location>
        <begin position="1"/>
        <end position="24"/>
    </location>
</feature>
<feature type="chain" id="PRO_5037064539" evidence="1">
    <location>
        <begin position="25"/>
        <end position="130"/>
    </location>
</feature>
<evidence type="ECO:0000313" key="3">
    <source>
        <dbReference type="Proteomes" id="UP000887568"/>
    </source>
</evidence>
<evidence type="ECO:0000256" key="1">
    <source>
        <dbReference type="SAM" id="SignalP"/>
    </source>
</evidence>
<name>A0A913ZPZ0_PATMI</name>
<organism evidence="2 3">
    <name type="scientific">Patiria miniata</name>
    <name type="common">Bat star</name>
    <name type="synonym">Asterina miniata</name>
    <dbReference type="NCBI Taxonomy" id="46514"/>
    <lineage>
        <taxon>Eukaryota</taxon>
        <taxon>Metazoa</taxon>
        <taxon>Echinodermata</taxon>
        <taxon>Eleutherozoa</taxon>
        <taxon>Asterozoa</taxon>
        <taxon>Asteroidea</taxon>
        <taxon>Valvatacea</taxon>
        <taxon>Valvatida</taxon>
        <taxon>Asterinidae</taxon>
        <taxon>Patiria</taxon>
    </lineage>
</organism>
<dbReference type="AlphaFoldDB" id="A0A913ZPZ0"/>
<dbReference type="OMA" id="RISQCQR"/>
<evidence type="ECO:0000313" key="2">
    <source>
        <dbReference type="EnsemblMetazoa" id="XP_038053782.1"/>
    </source>
</evidence>
<proteinExistence type="predicted"/>
<dbReference type="EnsemblMetazoa" id="XM_038197854.1">
    <property type="protein sequence ID" value="XP_038053782.1"/>
    <property type="gene ID" value="LOC119726232"/>
</dbReference>
<sequence>MAPPRFRFLLFSCLVALTLRLSHCQGRRQCDCNAEGNITYVCLLRCGRGSSGGGVIVMPVKKSPVPSPFHKMQEKFALHQDRSEQDIVSLKRDTVKPRPFSLASLQSTARRLRELLSLTNAIEPRGSQYT</sequence>
<keyword evidence="1" id="KW-0732">Signal</keyword>
<reference evidence="2" key="1">
    <citation type="submission" date="2022-11" db="UniProtKB">
        <authorList>
            <consortium name="EnsemblMetazoa"/>
        </authorList>
    </citation>
    <scope>IDENTIFICATION</scope>
</reference>
<keyword evidence="3" id="KW-1185">Reference proteome</keyword>
<dbReference type="GeneID" id="119726232"/>